<evidence type="ECO:0000313" key="7">
    <source>
        <dbReference type="Proteomes" id="UP000825935"/>
    </source>
</evidence>
<evidence type="ECO:0000256" key="3">
    <source>
        <dbReference type="ARBA" id="ARBA00022603"/>
    </source>
</evidence>
<dbReference type="PANTHER" id="PTHR44067">
    <property type="entry name" value="S-ADENOSYL-L-METHIONINE-DEPENDENT METHYLTRANSFERASE SUPERFAMILY PROTEIN-RELATED"/>
    <property type="match status" value="1"/>
</dbReference>
<keyword evidence="4" id="KW-0735">Signal-anchor</keyword>
<dbReference type="Proteomes" id="UP000825935">
    <property type="component" value="Chromosome 22"/>
</dbReference>
<evidence type="ECO:0000256" key="2">
    <source>
        <dbReference type="ARBA" id="ARBA00008361"/>
    </source>
</evidence>
<keyword evidence="3" id="KW-0808">Transferase</keyword>
<comment type="subcellular location">
    <subcellularLocation>
        <location evidence="5">Endomembrane system</location>
        <topology evidence="5">Single-pass membrane protein</topology>
    </subcellularLocation>
    <subcellularLocation>
        <location evidence="1">Membrane</location>
        <topology evidence="1">Single-pass type II membrane protein</topology>
    </subcellularLocation>
</comment>
<dbReference type="OMA" id="MWKLPDD"/>
<dbReference type="InterPro" id="IPR029063">
    <property type="entry name" value="SAM-dependent_MTases_sf"/>
</dbReference>
<evidence type="ECO:0000256" key="5">
    <source>
        <dbReference type="ARBA" id="ARBA00037847"/>
    </source>
</evidence>
<evidence type="ECO:0000313" key="6">
    <source>
        <dbReference type="EMBL" id="KAH7307445.1"/>
    </source>
</evidence>
<comment type="similarity">
    <text evidence="2">Belongs to the methyltransferase superfamily.</text>
</comment>
<dbReference type="GO" id="GO:0008168">
    <property type="term" value="F:methyltransferase activity"/>
    <property type="evidence" value="ECO:0007669"/>
    <property type="project" value="UniProtKB-KW"/>
</dbReference>
<dbReference type="InterPro" id="IPR053223">
    <property type="entry name" value="Prob_Methyltransferase"/>
</dbReference>
<accession>A0A8T2S5M2</accession>
<sequence length="486" mass="55354">MRNKMIIRLQVAVALLVVVMISAATLVHVYLSLVSISKPNAMSVDAGAVNAELASLLSRMSELQPKVKTRIVEITSPSTIDGSISKEAILLSEVLLWMDQVRRYILSSKSRRPSRVGNGLESTEIEERMKTVQSEGNEGEYEEVDMDIEESSGQIRRSTVAIGNLFLAEEIKKYARLRDNRTGKKNFMGANVTVGAVGYGCIAMKSELEEYMNYDVGDLCKDDWLLAQKLMVHGCDPLPRRRCLARAPPYYQNPLPVHQALWTLPDDRNVRWTNYACRNFQCLQNASRRGFSKCSGCFRLHDHEKPRWMRRNNSSPAEFSVEEVVQVAGSTLRIGLDMSVSVGSFAARMRDHNVTIVTCTLNVGAPFNELIALRGLVPLYMSLSQRLPFFDNTMDLIHSNLLLDGWIDLQFLDFIVFDWDRVLRPGGLLWVDKFFCHKEDIDDYLYLFLQLKYKKLKWIVVPKNDGHTGKEEVYFSALLRKPPRPF</sequence>
<organism evidence="6 7">
    <name type="scientific">Ceratopteris richardii</name>
    <name type="common">Triangle waterfern</name>
    <dbReference type="NCBI Taxonomy" id="49495"/>
    <lineage>
        <taxon>Eukaryota</taxon>
        <taxon>Viridiplantae</taxon>
        <taxon>Streptophyta</taxon>
        <taxon>Embryophyta</taxon>
        <taxon>Tracheophyta</taxon>
        <taxon>Polypodiopsida</taxon>
        <taxon>Polypodiidae</taxon>
        <taxon>Polypodiales</taxon>
        <taxon>Pteridineae</taxon>
        <taxon>Pteridaceae</taxon>
        <taxon>Parkerioideae</taxon>
        <taxon>Ceratopteris</taxon>
    </lineage>
</organism>
<dbReference type="PANTHER" id="PTHR44067:SF1">
    <property type="entry name" value="S-ADENOSYL-L-METHIONINE-DEPENDENT METHYLTRANSFERASES SUPERFAMILY PROTEIN"/>
    <property type="match status" value="1"/>
</dbReference>
<comment type="caution">
    <text evidence="6">The sequence shown here is derived from an EMBL/GenBank/DDBJ whole genome shotgun (WGS) entry which is preliminary data.</text>
</comment>
<dbReference type="SUPFAM" id="SSF53335">
    <property type="entry name" value="S-adenosyl-L-methionine-dependent methyltransferases"/>
    <property type="match status" value="1"/>
</dbReference>
<proteinExistence type="inferred from homology"/>
<evidence type="ECO:0000256" key="1">
    <source>
        <dbReference type="ARBA" id="ARBA00004606"/>
    </source>
</evidence>
<name>A0A8T2S5M2_CERRI</name>
<dbReference type="GO" id="GO:0032259">
    <property type="term" value="P:methylation"/>
    <property type="evidence" value="ECO:0007669"/>
    <property type="project" value="UniProtKB-KW"/>
</dbReference>
<protein>
    <recommendedName>
        <fullName evidence="8">S-adenosyl-L-methionine-dependent methyltransferase superfamily protein</fullName>
    </recommendedName>
</protein>
<dbReference type="InterPro" id="IPR004159">
    <property type="entry name" value="Put_SAM_MeTrfase"/>
</dbReference>
<dbReference type="EMBL" id="CM035427">
    <property type="protein sequence ID" value="KAH7307445.1"/>
    <property type="molecule type" value="Genomic_DNA"/>
</dbReference>
<dbReference type="Gene3D" id="3.40.50.150">
    <property type="entry name" value="Vaccinia Virus protein VP39"/>
    <property type="match status" value="1"/>
</dbReference>
<evidence type="ECO:0008006" key="8">
    <source>
        <dbReference type="Google" id="ProtNLM"/>
    </source>
</evidence>
<reference evidence="6" key="1">
    <citation type="submission" date="2021-08" db="EMBL/GenBank/DDBJ databases">
        <title>WGS assembly of Ceratopteris richardii.</title>
        <authorList>
            <person name="Marchant D.B."/>
            <person name="Chen G."/>
            <person name="Jenkins J."/>
            <person name="Shu S."/>
            <person name="Leebens-Mack J."/>
            <person name="Grimwood J."/>
            <person name="Schmutz J."/>
            <person name="Soltis P."/>
            <person name="Soltis D."/>
            <person name="Chen Z.-H."/>
        </authorList>
    </citation>
    <scope>NUCLEOTIDE SEQUENCE</scope>
    <source>
        <strain evidence="6">Whitten #5841</strain>
        <tissue evidence="6">Leaf</tissue>
    </source>
</reference>
<evidence type="ECO:0000256" key="4">
    <source>
        <dbReference type="ARBA" id="ARBA00022968"/>
    </source>
</evidence>
<keyword evidence="3" id="KW-0489">Methyltransferase</keyword>
<dbReference type="GO" id="GO:0012505">
    <property type="term" value="C:endomembrane system"/>
    <property type="evidence" value="ECO:0007669"/>
    <property type="project" value="UniProtKB-SubCell"/>
</dbReference>
<gene>
    <name evidence="6" type="ORF">KP509_22G059000</name>
</gene>
<keyword evidence="7" id="KW-1185">Reference proteome</keyword>
<dbReference type="OrthoDB" id="2013992at2759"/>
<dbReference type="Pfam" id="PF03141">
    <property type="entry name" value="Methyltransf_29"/>
    <property type="match status" value="1"/>
</dbReference>
<keyword evidence="4" id="KW-0812">Transmembrane</keyword>
<dbReference type="GO" id="GO:0016020">
    <property type="term" value="C:membrane"/>
    <property type="evidence" value="ECO:0007669"/>
    <property type="project" value="UniProtKB-SubCell"/>
</dbReference>
<dbReference type="AlphaFoldDB" id="A0A8T2S5M2"/>